<reference evidence="1" key="1">
    <citation type="submission" date="2022-03" db="EMBL/GenBank/DDBJ databases">
        <title>Fererhizobium litorale gen. nov., sp. nov., isolated from sandy sediments of the Sea of Japan seashore.</title>
        <authorList>
            <person name="Romanenko L."/>
            <person name="Kurilenko V."/>
            <person name="Otstavnykh N."/>
            <person name="Svetashev V."/>
            <person name="Tekutyeva L."/>
            <person name="Isaeva M."/>
            <person name="Mikhailov V."/>
        </authorList>
    </citation>
    <scope>NUCLEOTIDE SEQUENCE</scope>
    <source>
        <strain evidence="1">KMM 9576</strain>
    </source>
</reference>
<comment type="caution">
    <text evidence="1">The sequence shown here is derived from an EMBL/GenBank/DDBJ whole genome shotgun (WGS) entry which is preliminary data.</text>
</comment>
<dbReference type="RefSeq" id="WP_311787646.1">
    <property type="nucleotide sequence ID" value="NZ_JALDYY010000010.1"/>
</dbReference>
<protein>
    <submittedName>
        <fullName evidence="1">Uncharacterized protein</fullName>
    </submittedName>
</protein>
<proteinExistence type="predicted"/>
<evidence type="ECO:0000313" key="1">
    <source>
        <dbReference type="EMBL" id="MDI7922953.1"/>
    </source>
</evidence>
<evidence type="ECO:0000313" key="2">
    <source>
        <dbReference type="Proteomes" id="UP001161580"/>
    </source>
</evidence>
<dbReference type="Proteomes" id="UP001161580">
    <property type="component" value="Unassembled WGS sequence"/>
</dbReference>
<gene>
    <name evidence="1" type="ORF">MRS75_12770</name>
</gene>
<keyword evidence="2" id="KW-1185">Reference proteome</keyword>
<name>A0AAE3QGZ6_9HYPH</name>
<dbReference type="AlphaFoldDB" id="A0AAE3QGZ6"/>
<organism evidence="1 2">
    <name type="scientific">Ferirhizobium litorale</name>
    <dbReference type="NCBI Taxonomy" id="2927786"/>
    <lineage>
        <taxon>Bacteria</taxon>
        <taxon>Pseudomonadati</taxon>
        <taxon>Pseudomonadota</taxon>
        <taxon>Alphaproteobacteria</taxon>
        <taxon>Hyphomicrobiales</taxon>
        <taxon>Rhizobiaceae</taxon>
        <taxon>Ferirhizobium</taxon>
    </lineage>
</organism>
<sequence>MPETTNELMFELLKKMHHRLDKVDFTLVEIRNEMQSVRGTMLSMQQDLHNIYGVLGRHEQRLDRIESRLELRELAEVQARFEQHP</sequence>
<dbReference type="EMBL" id="JALDYZ010000006">
    <property type="protein sequence ID" value="MDI7922953.1"/>
    <property type="molecule type" value="Genomic_DNA"/>
</dbReference>
<accession>A0AAE3QGZ6</accession>